<keyword evidence="1" id="KW-1185">Reference proteome</keyword>
<evidence type="ECO:0000313" key="1">
    <source>
        <dbReference type="Proteomes" id="UP000095283"/>
    </source>
</evidence>
<protein>
    <submittedName>
        <fullName evidence="2">Uncharacterized protein</fullName>
    </submittedName>
</protein>
<evidence type="ECO:0000313" key="2">
    <source>
        <dbReference type="WBParaSite" id="Hba_11765"/>
    </source>
</evidence>
<organism evidence="1 2">
    <name type="scientific">Heterorhabditis bacteriophora</name>
    <name type="common">Entomopathogenic nematode worm</name>
    <dbReference type="NCBI Taxonomy" id="37862"/>
    <lineage>
        <taxon>Eukaryota</taxon>
        <taxon>Metazoa</taxon>
        <taxon>Ecdysozoa</taxon>
        <taxon>Nematoda</taxon>
        <taxon>Chromadorea</taxon>
        <taxon>Rhabditida</taxon>
        <taxon>Rhabditina</taxon>
        <taxon>Rhabditomorpha</taxon>
        <taxon>Strongyloidea</taxon>
        <taxon>Heterorhabditidae</taxon>
        <taxon>Heterorhabditis</taxon>
    </lineage>
</organism>
<dbReference type="Proteomes" id="UP000095283">
    <property type="component" value="Unplaced"/>
</dbReference>
<name>A0A1I7X2X5_HETBA</name>
<accession>A0A1I7X2X5</accession>
<reference evidence="2" key="1">
    <citation type="submission" date="2016-11" db="UniProtKB">
        <authorList>
            <consortium name="WormBaseParasite"/>
        </authorList>
    </citation>
    <scope>IDENTIFICATION</scope>
</reference>
<dbReference type="WBParaSite" id="Hba_11765">
    <property type="protein sequence ID" value="Hba_11765"/>
    <property type="gene ID" value="Hba_11765"/>
</dbReference>
<dbReference type="AlphaFoldDB" id="A0A1I7X2X5"/>
<proteinExistence type="predicted"/>
<sequence>MGNVLSFETISHLPHRSLVISEDLLLDHFTNARSVHGPRSSTPRMVLYCTKLLVSFDGPVNSHSCDTELLSNRDVTLLARASG</sequence>